<protein>
    <submittedName>
        <fullName evidence="3">Uncharacterized protein</fullName>
    </submittedName>
</protein>
<feature type="compositionally biased region" description="Basic and acidic residues" evidence="1">
    <location>
        <begin position="1"/>
        <end position="14"/>
    </location>
</feature>
<sequence>MRYEKRRIHAEDRQSPTGSVISSSREKTLDNTILVQSDDILYQQKFNNLDLKMCVRALSIVLFAVCLAVSAGQALYGRDNLGLLYNYNDMYNPVGVPGMNMPATTGIQNLRRVGNGRQRVYRIRNIGSGLSQRDLLYDSQVTGYPAGYINNYGLSSNLGRVYDMSMSSRPYDPLTGLMYRAPVNSANSVGSLLV</sequence>
<accession>A0AAE0YWZ7</accession>
<organism evidence="3 4">
    <name type="scientific">Elysia crispata</name>
    <name type="common">lettuce slug</name>
    <dbReference type="NCBI Taxonomy" id="231223"/>
    <lineage>
        <taxon>Eukaryota</taxon>
        <taxon>Metazoa</taxon>
        <taxon>Spiralia</taxon>
        <taxon>Lophotrochozoa</taxon>
        <taxon>Mollusca</taxon>
        <taxon>Gastropoda</taxon>
        <taxon>Heterobranchia</taxon>
        <taxon>Euthyneura</taxon>
        <taxon>Panpulmonata</taxon>
        <taxon>Sacoglossa</taxon>
        <taxon>Placobranchoidea</taxon>
        <taxon>Plakobranchidae</taxon>
        <taxon>Elysia</taxon>
    </lineage>
</organism>
<feature type="transmembrane region" description="Helical" evidence="2">
    <location>
        <begin position="53"/>
        <end position="76"/>
    </location>
</feature>
<dbReference type="EMBL" id="JAWDGP010005256">
    <property type="protein sequence ID" value="KAK3758643.1"/>
    <property type="molecule type" value="Genomic_DNA"/>
</dbReference>
<feature type="region of interest" description="Disordered" evidence="1">
    <location>
        <begin position="1"/>
        <end position="22"/>
    </location>
</feature>
<comment type="caution">
    <text evidence="3">The sequence shown here is derived from an EMBL/GenBank/DDBJ whole genome shotgun (WGS) entry which is preliminary data.</text>
</comment>
<dbReference type="Proteomes" id="UP001283361">
    <property type="component" value="Unassembled WGS sequence"/>
</dbReference>
<gene>
    <name evidence="3" type="ORF">RRG08_019551</name>
</gene>
<keyword evidence="2" id="KW-1133">Transmembrane helix</keyword>
<evidence type="ECO:0000256" key="2">
    <source>
        <dbReference type="SAM" id="Phobius"/>
    </source>
</evidence>
<evidence type="ECO:0000313" key="3">
    <source>
        <dbReference type="EMBL" id="KAK3758643.1"/>
    </source>
</evidence>
<keyword evidence="4" id="KW-1185">Reference proteome</keyword>
<keyword evidence="2" id="KW-0472">Membrane</keyword>
<name>A0AAE0YWZ7_9GAST</name>
<evidence type="ECO:0000313" key="4">
    <source>
        <dbReference type="Proteomes" id="UP001283361"/>
    </source>
</evidence>
<dbReference type="AlphaFoldDB" id="A0AAE0YWZ7"/>
<keyword evidence="2" id="KW-0812">Transmembrane</keyword>
<proteinExistence type="predicted"/>
<reference evidence="3" key="1">
    <citation type="journal article" date="2023" name="G3 (Bethesda)">
        <title>A reference genome for the long-term kleptoplast-retaining sea slug Elysia crispata morphotype clarki.</title>
        <authorList>
            <person name="Eastman K.E."/>
            <person name="Pendleton A.L."/>
            <person name="Shaikh M.A."/>
            <person name="Suttiyut T."/>
            <person name="Ogas R."/>
            <person name="Tomko P."/>
            <person name="Gavelis G."/>
            <person name="Widhalm J.R."/>
            <person name="Wisecaver J.H."/>
        </authorList>
    </citation>
    <scope>NUCLEOTIDE SEQUENCE</scope>
    <source>
        <strain evidence="3">ECLA1</strain>
    </source>
</reference>
<evidence type="ECO:0000256" key="1">
    <source>
        <dbReference type="SAM" id="MobiDB-lite"/>
    </source>
</evidence>